<dbReference type="PIRSF" id="PIRSF001439">
    <property type="entry name" value="CryM"/>
    <property type="match status" value="1"/>
</dbReference>
<gene>
    <name evidence="1" type="ORF">IAC56_04160</name>
</gene>
<dbReference type="PANTHER" id="PTHR13812">
    <property type="entry name" value="KETIMINE REDUCTASE MU-CRYSTALLIN"/>
    <property type="match status" value="1"/>
</dbReference>
<dbReference type="AlphaFoldDB" id="A0A9D1IJY0"/>
<sequence>MAVLTLNENDVLKVLPSVDVFSTIEAMFAALGKGEALQPKQVQTLFPGGKGDFINYSGVWMSAGVYGLKTSPYIIHENGYTVTAWTLLMSTETGEPILLVDSSCLTVERTAATTAVAVKYLAQPKATRLAVIGSGAQALAHIRYVNKLRAWDSIRVWSLNSHELTQDKREEFIKAGGEKLSFAATKEEALQGADVILLCTSAAASVIEQKDIEGAPLVTSISTNAPCAHEIDPAMLSAMDVYCDCAETTAGVAGEMKLAIEQGQWSPDQVKGDLGSLVNGACAKPAYDKPVFFRSIGQGLEDVAVALAVMKEIQK</sequence>
<evidence type="ECO:0000313" key="1">
    <source>
        <dbReference type="EMBL" id="HIU37447.1"/>
    </source>
</evidence>
<protein>
    <submittedName>
        <fullName evidence="1">Ornithine cyclodeaminase family protein</fullName>
    </submittedName>
</protein>
<name>A0A9D1IJY0_9BURK</name>
<dbReference type="Pfam" id="PF02423">
    <property type="entry name" value="OCD_Mu_crystall"/>
    <property type="match status" value="1"/>
</dbReference>
<reference evidence="1" key="2">
    <citation type="journal article" date="2021" name="PeerJ">
        <title>Extensive microbial diversity within the chicken gut microbiome revealed by metagenomics and culture.</title>
        <authorList>
            <person name="Gilroy R."/>
            <person name="Ravi A."/>
            <person name="Getino M."/>
            <person name="Pursley I."/>
            <person name="Horton D.L."/>
            <person name="Alikhan N.F."/>
            <person name="Baker D."/>
            <person name="Gharbi K."/>
            <person name="Hall N."/>
            <person name="Watson M."/>
            <person name="Adriaenssens E.M."/>
            <person name="Foster-Nyarko E."/>
            <person name="Jarju S."/>
            <person name="Secka A."/>
            <person name="Antonio M."/>
            <person name="Oren A."/>
            <person name="Chaudhuri R.R."/>
            <person name="La Ragione R."/>
            <person name="Hildebrand F."/>
            <person name="Pallen M.J."/>
        </authorList>
    </citation>
    <scope>NUCLEOTIDE SEQUENCE</scope>
    <source>
        <strain evidence="1">7463</strain>
    </source>
</reference>
<dbReference type="EMBL" id="DVMY01000069">
    <property type="protein sequence ID" value="HIU37447.1"/>
    <property type="molecule type" value="Genomic_DNA"/>
</dbReference>
<proteinExistence type="predicted"/>
<comment type="caution">
    <text evidence="1">The sequence shown here is derived from an EMBL/GenBank/DDBJ whole genome shotgun (WGS) entry which is preliminary data.</text>
</comment>
<dbReference type="InterPro" id="IPR023401">
    <property type="entry name" value="ODC_N"/>
</dbReference>
<evidence type="ECO:0000313" key="2">
    <source>
        <dbReference type="Proteomes" id="UP000824083"/>
    </source>
</evidence>
<reference evidence="1" key="1">
    <citation type="submission" date="2020-10" db="EMBL/GenBank/DDBJ databases">
        <authorList>
            <person name="Gilroy R."/>
        </authorList>
    </citation>
    <scope>NUCLEOTIDE SEQUENCE</scope>
    <source>
        <strain evidence="1">7463</strain>
    </source>
</reference>
<dbReference type="Gene3D" id="3.40.50.720">
    <property type="entry name" value="NAD(P)-binding Rossmann-like Domain"/>
    <property type="match status" value="1"/>
</dbReference>
<dbReference type="InterPro" id="IPR036291">
    <property type="entry name" value="NAD(P)-bd_dom_sf"/>
</dbReference>
<dbReference type="Proteomes" id="UP000824083">
    <property type="component" value="Unassembled WGS sequence"/>
</dbReference>
<accession>A0A9D1IJY0</accession>
<organism evidence="1 2">
    <name type="scientific">Candidatus Aphodousia faecigallinarum</name>
    <dbReference type="NCBI Taxonomy" id="2840677"/>
    <lineage>
        <taxon>Bacteria</taxon>
        <taxon>Pseudomonadati</taxon>
        <taxon>Pseudomonadota</taxon>
        <taxon>Betaproteobacteria</taxon>
        <taxon>Burkholderiales</taxon>
        <taxon>Sutterellaceae</taxon>
        <taxon>Sutterellaceae incertae sedis</taxon>
        <taxon>Candidatus Aphodousia</taxon>
    </lineage>
</organism>
<dbReference type="InterPro" id="IPR003462">
    <property type="entry name" value="ODC_Mu_crystall"/>
</dbReference>
<dbReference type="PANTHER" id="PTHR13812:SF19">
    <property type="entry name" value="KETIMINE REDUCTASE MU-CRYSTALLIN"/>
    <property type="match status" value="1"/>
</dbReference>
<dbReference type="GO" id="GO:0005737">
    <property type="term" value="C:cytoplasm"/>
    <property type="evidence" value="ECO:0007669"/>
    <property type="project" value="TreeGrafter"/>
</dbReference>
<dbReference type="Gene3D" id="3.30.1780.10">
    <property type="entry name" value="ornithine cyclodeaminase, domain 1"/>
    <property type="match status" value="1"/>
</dbReference>
<dbReference type="SUPFAM" id="SSF51735">
    <property type="entry name" value="NAD(P)-binding Rossmann-fold domains"/>
    <property type="match status" value="1"/>
</dbReference>